<proteinExistence type="predicted"/>
<feature type="compositionally biased region" description="Basic and acidic residues" evidence="1">
    <location>
        <begin position="244"/>
        <end position="258"/>
    </location>
</feature>
<evidence type="ECO:0000256" key="1">
    <source>
        <dbReference type="SAM" id="MobiDB-lite"/>
    </source>
</evidence>
<feature type="compositionally biased region" description="Low complexity" evidence="1">
    <location>
        <begin position="165"/>
        <end position="181"/>
    </location>
</feature>
<dbReference type="AlphaFoldDB" id="A0A5J5ER90"/>
<organism evidence="2 3">
    <name type="scientific">Sphaerosporella brunnea</name>
    <dbReference type="NCBI Taxonomy" id="1250544"/>
    <lineage>
        <taxon>Eukaryota</taxon>
        <taxon>Fungi</taxon>
        <taxon>Dikarya</taxon>
        <taxon>Ascomycota</taxon>
        <taxon>Pezizomycotina</taxon>
        <taxon>Pezizomycetes</taxon>
        <taxon>Pezizales</taxon>
        <taxon>Pyronemataceae</taxon>
        <taxon>Sphaerosporella</taxon>
    </lineage>
</organism>
<gene>
    <name evidence="2" type="ORF">FN846DRAFT_909694</name>
</gene>
<sequence>MPVLHSVRAGSGSGVLAMGITQHMNTYSTTTSRHHHTNLLLLAISPATLSIPFPTHPTMSEFDYTYNWPPAYVDIFLVHGSPANSETSTDHDWSDVNSDTNSDIDSDTDSVGVSSDEYLDGERYGDYVKLRLRNGGCRAFPRDRDRSRSPPADRVNCHRRQRFASPPSREPSPCRGSSGSRSRSRSPERPGTVVEESIAERISRYRSREDVTREKRGRPRSKSWPGSVPSREFVHPNAMSTPEEPEKSEQQKHTPAEGELVGKEAKLCAKQQAESSSGDCAELEMEDMHQPIGPTAGKSSERETQDSAGPYAGISSPNFNWPKAYEATLRPENKFRTVHAGRRLTPRSSELLRNQNAIAFQQVSVRFNAGWRAPESWHIQLAYQYGTPVYFTMAIDSPAAAFVTFATHKEAAECISKCLFAEWSPIIVVEGERQEGDMPHGRQICGLEASGGCWRKSIAYCERWMEYIQDAPQWDQETALFWPAIDWSCL</sequence>
<feature type="region of interest" description="Disordered" evidence="1">
    <location>
        <begin position="138"/>
        <end position="258"/>
    </location>
</feature>
<feature type="region of interest" description="Disordered" evidence="1">
    <location>
        <begin position="290"/>
        <end position="315"/>
    </location>
</feature>
<evidence type="ECO:0000313" key="3">
    <source>
        <dbReference type="Proteomes" id="UP000326924"/>
    </source>
</evidence>
<dbReference type="InParanoid" id="A0A5J5ER90"/>
<comment type="caution">
    <text evidence="2">The sequence shown here is derived from an EMBL/GenBank/DDBJ whole genome shotgun (WGS) entry which is preliminary data.</text>
</comment>
<accession>A0A5J5ER90</accession>
<name>A0A5J5ER90_9PEZI</name>
<protein>
    <submittedName>
        <fullName evidence="2">Uncharacterized protein</fullName>
    </submittedName>
</protein>
<feature type="compositionally biased region" description="Basic and acidic residues" evidence="1">
    <location>
        <begin position="198"/>
        <end position="214"/>
    </location>
</feature>
<dbReference type="EMBL" id="VXIS01000169">
    <property type="protein sequence ID" value="KAA8899260.1"/>
    <property type="molecule type" value="Genomic_DNA"/>
</dbReference>
<feature type="region of interest" description="Disordered" evidence="1">
    <location>
        <begin position="84"/>
        <end position="117"/>
    </location>
</feature>
<keyword evidence="3" id="KW-1185">Reference proteome</keyword>
<reference evidence="2 3" key="1">
    <citation type="submission" date="2019-09" db="EMBL/GenBank/DDBJ databases">
        <title>Draft genome of the ectomycorrhizal ascomycete Sphaerosporella brunnea.</title>
        <authorList>
            <consortium name="DOE Joint Genome Institute"/>
            <person name="Benucci G.M."/>
            <person name="Marozzi G."/>
            <person name="Antonielli L."/>
            <person name="Sanchez S."/>
            <person name="Marco P."/>
            <person name="Wang X."/>
            <person name="Falini L.B."/>
            <person name="Barry K."/>
            <person name="Haridas S."/>
            <person name="Lipzen A."/>
            <person name="Labutti K."/>
            <person name="Grigoriev I.V."/>
            <person name="Murat C."/>
            <person name="Martin F."/>
            <person name="Albertini E."/>
            <person name="Donnini D."/>
            <person name="Bonito G."/>
        </authorList>
    </citation>
    <scope>NUCLEOTIDE SEQUENCE [LARGE SCALE GENOMIC DNA]</scope>
    <source>
        <strain evidence="2 3">Sb_GMNB300</strain>
    </source>
</reference>
<evidence type="ECO:0000313" key="2">
    <source>
        <dbReference type="EMBL" id="KAA8899260.1"/>
    </source>
</evidence>
<dbReference type="Proteomes" id="UP000326924">
    <property type="component" value="Unassembled WGS sequence"/>
</dbReference>